<protein>
    <submittedName>
        <fullName evidence="1">Uncharacterized protein</fullName>
    </submittedName>
</protein>
<comment type="caution">
    <text evidence="1">The sequence shown here is derived from an EMBL/GenBank/DDBJ whole genome shotgun (WGS) entry which is preliminary data.</text>
</comment>
<proteinExistence type="predicted"/>
<sequence length="201" mass="22964">MYLPTAAGFRYLLHARCALLSYAEAHPVHRETSKVIAQWIFQELLCQWGTLVEIVTDNGTPFDKALKHLDAKYGIWHVRISGYNPQANGVIEHPHFDIRQALFKAVNGDQSKWLQYIHHILLADRITVQWRMGCSPYFAVMGRHPILPCDVVEATYLIPPPSSRPSMTELTAARAWTLAHHQEDLVRLHSPVIKEQLKAAR</sequence>
<evidence type="ECO:0000313" key="1">
    <source>
        <dbReference type="EMBL" id="KAJ3015544.1"/>
    </source>
</evidence>
<gene>
    <name evidence="1" type="ORF">NUW54_g1013</name>
</gene>
<evidence type="ECO:0000313" key="2">
    <source>
        <dbReference type="Proteomes" id="UP001144978"/>
    </source>
</evidence>
<organism evidence="1 2">
    <name type="scientific">Trametes sanguinea</name>
    <dbReference type="NCBI Taxonomy" id="158606"/>
    <lineage>
        <taxon>Eukaryota</taxon>
        <taxon>Fungi</taxon>
        <taxon>Dikarya</taxon>
        <taxon>Basidiomycota</taxon>
        <taxon>Agaricomycotina</taxon>
        <taxon>Agaricomycetes</taxon>
        <taxon>Polyporales</taxon>
        <taxon>Polyporaceae</taxon>
        <taxon>Trametes</taxon>
    </lineage>
</organism>
<keyword evidence="2" id="KW-1185">Reference proteome</keyword>
<name>A0ACC1Q8W1_9APHY</name>
<dbReference type="EMBL" id="JANSHE010000154">
    <property type="protein sequence ID" value="KAJ3015544.1"/>
    <property type="molecule type" value="Genomic_DNA"/>
</dbReference>
<accession>A0ACC1Q8W1</accession>
<reference evidence="1" key="1">
    <citation type="submission" date="2022-08" db="EMBL/GenBank/DDBJ databases">
        <title>Genome Sequence of Pycnoporus sanguineus.</title>
        <authorList>
            <person name="Buettner E."/>
        </authorList>
    </citation>
    <scope>NUCLEOTIDE SEQUENCE</scope>
    <source>
        <strain evidence="1">CG-C14</strain>
    </source>
</reference>
<dbReference type="Proteomes" id="UP001144978">
    <property type="component" value="Unassembled WGS sequence"/>
</dbReference>